<evidence type="ECO:0000256" key="13">
    <source>
        <dbReference type="RuleBase" id="RU365061"/>
    </source>
</evidence>
<dbReference type="GO" id="GO:0000781">
    <property type="term" value="C:chromosome, telomeric region"/>
    <property type="evidence" value="ECO:0007669"/>
    <property type="project" value="UniProtKB-SubCell"/>
</dbReference>
<protein>
    <recommendedName>
        <fullName evidence="3 13">Telomerase reverse transcriptase</fullName>
        <ecNumber evidence="2 13">2.7.7.49</ecNumber>
    </recommendedName>
    <alternativeName>
        <fullName evidence="13">Telomerase catalytic subunit</fullName>
    </alternativeName>
</protein>
<comment type="catalytic activity">
    <reaction evidence="12 13">
        <text>DNA(n) + a 2'-deoxyribonucleoside 5'-triphosphate = DNA(n+1) + diphosphate</text>
        <dbReference type="Rhea" id="RHEA:22508"/>
        <dbReference type="Rhea" id="RHEA-COMP:17339"/>
        <dbReference type="Rhea" id="RHEA-COMP:17340"/>
        <dbReference type="ChEBI" id="CHEBI:33019"/>
        <dbReference type="ChEBI" id="CHEBI:61560"/>
        <dbReference type="ChEBI" id="CHEBI:173112"/>
        <dbReference type="EC" id="2.7.7.49"/>
    </reaction>
</comment>
<dbReference type="AlphaFoldDB" id="A0A7H9B435"/>
<gene>
    <name evidence="15" type="ORF">HG535_0E03710</name>
</gene>
<dbReference type="KEGG" id="zmk:HG535_0E03710"/>
<dbReference type="SMART" id="SM00975">
    <property type="entry name" value="Telomerase_RBD"/>
    <property type="match status" value="1"/>
</dbReference>
<proteinExistence type="inferred from homology"/>
<dbReference type="SUPFAM" id="SSF56672">
    <property type="entry name" value="DNA/RNA polymerases"/>
    <property type="match status" value="1"/>
</dbReference>
<evidence type="ECO:0000256" key="1">
    <source>
        <dbReference type="ARBA" id="ARBA00008001"/>
    </source>
</evidence>
<keyword evidence="5 13" id="KW-0808">Transferase</keyword>
<accession>A0A7H9B435</accession>
<dbReference type="GO" id="GO:0003720">
    <property type="term" value="F:telomerase activity"/>
    <property type="evidence" value="ECO:0007669"/>
    <property type="project" value="InterPro"/>
</dbReference>
<dbReference type="OrthoDB" id="289721at2759"/>
<dbReference type="PANTHER" id="PTHR12066">
    <property type="entry name" value="TELOMERASE REVERSE TRANSCRIPTASE"/>
    <property type="match status" value="1"/>
</dbReference>
<dbReference type="Gene3D" id="3.30.70.2630">
    <property type="match status" value="1"/>
</dbReference>
<keyword evidence="16" id="KW-1185">Reference proteome</keyword>
<organism evidence="15 16">
    <name type="scientific">Zygotorulaspora mrakii</name>
    <name type="common">Zygosaccharomyces mrakii</name>
    <dbReference type="NCBI Taxonomy" id="42260"/>
    <lineage>
        <taxon>Eukaryota</taxon>
        <taxon>Fungi</taxon>
        <taxon>Dikarya</taxon>
        <taxon>Ascomycota</taxon>
        <taxon>Saccharomycotina</taxon>
        <taxon>Saccharomycetes</taxon>
        <taxon>Saccharomycetales</taxon>
        <taxon>Saccharomycetaceae</taxon>
        <taxon>Zygotorulaspora</taxon>
    </lineage>
</organism>
<keyword evidence="7 13" id="KW-0479">Metal-binding</keyword>
<keyword evidence="8 13" id="KW-0460">Magnesium</keyword>
<dbReference type="Proteomes" id="UP000509704">
    <property type="component" value="Chromosome 5"/>
</dbReference>
<dbReference type="GeneID" id="59237029"/>
<keyword evidence="6 13" id="KW-0548">Nucleotidyltransferase</keyword>
<evidence type="ECO:0000256" key="7">
    <source>
        <dbReference type="ARBA" id="ARBA00022723"/>
    </source>
</evidence>
<dbReference type="GO" id="GO:0070034">
    <property type="term" value="F:telomerase RNA binding"/>
    <property type="evidence" value="ECO:0007669"/>
    <property type="project" value="TreeGrafter"/>
</dbReference>
<dbReference type="Gene3D" id="1.10.132.70">
    <property type="match status" value="1"/>
</dbReference>
<evidence type="ECO:0000256" key="12">
    <source>
        <dbReference type="ARBA" id="ARBA00048173"/>
    </source>
</evidence>
<evidence type="ECO:0000256" key="6">
    <source>
        <dbReference type="ARBA" id="ARBA00022695"/>
    </source>
</evidence>
<evidence type="ECO:0000256" key="4">
    <source>
        <dbReference type="ARBA" id="ARBA00022454"/>
    </source>
</evidence>
<dbReference type="InterPro" id="IPR021891">
    <property type="entry name" value="Telomerase_RBD"/>
</dbReference>
<dbReference type="EC" id="2.7.7.49" evidence="2 13"/>
<sequence length="853" mass="99235">MKNLGEYIIEELGIAIPDENSTICNSYNWLQEVFSTCFVIRNSRELEIPHILLSEEHTSVIDECIIFLLERKLLNNVMTYGYAMARHSHVNKALHCASGNTQVTKIKDSSWRLVHQLIGTRNFVDILINCTVLEYNGSYFTQIVGNRLNEPHRPPLWCQRSPALKSEDNCLYAQISIRHVLYRNSLEMRFFNILPTGTSVDVLAKSIFNSDDVKLPKSIRCKMYPLLKKMLHNHTKKIKYKQILENICPQNYVSKVKHQLDLRTPTSKVIRFLIVVLEKLIPEEMFGSKSNKSEIFSKLSKMLELNTTVTLEFQELFHKLRLKDFAWLRCDTMHFSKCDFEISSKLLSFFVAWLFRFLIPRVITTFFYCTDVSANTGEVLYFRHDTWNSVSLPFLSKYFKDHLIQNAVCRNHDSYLVSAYNHARFRIVPKKARGEFRVITVPHKGADEEEYTAFKDNFRRAIVPAQCVLEYLRNKRKTFFKKLYSSNHIASHIKEFRISLLRKYERIPTLYYMKFDVDSCYDSVPRKKVFHVLQELLKNETGFVIRSQTVFNPSNSSSRTLNVVNGSKKPALGEIYVDNVTTKYFTSNEILEIIKLELFKTSLLYAGKCYLRKDGLFQGASFSALLVDLLYDDLLLENKVFHERAQEESLILRLADDFLFITTNRPQILEVKELVQNGFIDYNVKVKVEKLVYVDQQTPFESVNFCGLNISTTDLNVWKSEDTLNSSRFLSHTIKKNYNQLLRFFEMGLSYGTTDLELNSVSIVLNQLRAITKTTARGYAMSLKSKDISLELFAHFFDALYCCAIKSCIPPEPNQSMRRKIYSAMVVSFIQGLLPYQSKYKPVIAYLRGIVYE</sequence>
<dbReference type="EMBL" id="CP058608">
    <property type="protein sequence ID" value="QLG73287.1"/>
    <property type="molecule type" value="Genomic_DNA"/>
</dbReference>
<keyword evidence="9 13" id="KW-0779">Telomere</keyword>
<keyword evidence="4 13" id="KW-0158">Chromosome</keyword>
<dbReference type="RefSeq" id="XP_037145014.1">
    <property type="nucleotide sequence ID" value="XM_037289119.1"/>
</dbReference>
<dbReference type="InterPro" id="IPR003545">
    <property type="entry name" value="Telomerase_RT"/>
</dbReference>
<dbReference type="GO" id="GO:0042162">
    <property type="term" value="F:telomeric DNA binding"/>
    <property type="evidence" value="ECO:0007669"/>
    <property type="project" value="TreeGrafter"/>
</dbReference>
<evidence type="ECO:0000256" key="5">
    <source>
        <dbReference type="ARBA" id="ARBA00022679"/>
    </source>
</evidence>
<comment type="function">
    <text evidence="13">Telomerase is a ribonucleoprotein enzyme essential for the replication of chromosome termini in most eukaryotes. It elongates telomeres. It is a reverse transcriptase that adds simple sequence repeats to chromosome ends by copying a template sequence within the RNA component of the enzyme.</text>
</comment>
<evidence type="ECO:0000256" key="11">
    <source>
        <dbReference type="ARBA" id="ARBA00023242"/>
    </source>
</evidence>
<feature type="domain" description="Reverse transcriptase" evidence="14">
    <location>
        <begin position="409"/>
        <end position="710"/>
    </location>
</feature>
<name>A0A7H9B435_ZYGMR</name>
<dbReference type="Gene3D" id="3.10.10.20">
    <property type="match status" value="1"/>
</dbReference>
<keyword evidence="10 13" id="KW-0695">RNA-directed DNA polymerase</keyword>
<reference evidence="15 16" key="1">
    <citation type="submission" date="2020-07" db="EMBL/GenBank/DDBJ databases">
        <title>The yeast mating-type switching endonuclease HO is a domesticated member of an unorthodox homing genetic element family.</title>
        <authorList>
            <person name="Coughlan A.Y."/>
            <person name="Lombardi L."/>
            <person name="Braun-Galleani S."/>
            <person name="Martos A.R."/>
            <person name="Galeote V."/>
            <person name="Bigey F."/>
            <person name="Dequin S."/>
            <person name="Byrne K.P."/>
            <person name="Wolfe K.H."/>
        </authorList>
    </citation>
    <scope>NUCLEOTIDE SEQUENCE [LARGE SCALE GENOMIC DNA]</scope>
    <source>
        <strain evidence="15 16">NRRL Y-6702</strain>
    </source>
</reference>
<evidence type="ECO:0000256" key="9">
    <source>
        <dbReference type="ARBA" id="ARBA00022895"/>
    </source>
</evidence>
<evidence type="ECO:0000313" key="15">
    <source>
        <dbReference type="EMBL" id="QLG73287.1"/>
    </source>
</evidence>
<comment type="similarity">
    <text evidence="1 13">Belongs to the reverse transcriptase family. Telomerase subfamily.</text>
</comment>
<dbReference type="InterPro" id="IPR043502">
    <property type="entry name" value="DNA/RNA_pol_sf"/>
</dbReference>
<evidence type="ECO:0000313" key="16">
    <source>
        <dbReference type="Proteomes" id="UP000509704"/>
    </source>
</evidence>
<evidence type="ECO:0000256" key="10">
    <source>
        <dbReference type="ARBA" id="ARBA00022918"/>
    </source>
</evidence>
<dbReference type="InterPro" id="IPR000477">
    <property type="entry name" value="RT_dom"/>
</dbReference>
<dbReference type="GO" id="GO:0007004">
    <property type="term" value="P:telomere maintenance via telomerase"/>
    <property type="evidence" value="ECO:0007669"/>
    <property type="project" value="TreeGrafter"/>
</dbReference>
<dbReference type="PRINTS" id="PR01365">
    <property type="entry name" value="TELOMERASERT"/>
</dbReference>
<dbReference type="Gene3D" id="1.10.10.2210">
    <property type="match status" value="1"/>
</dbReference>
<dbReference type="GO" id="GO:0046872">
    <property type="term" value="F:metal ion binding"/>
    <property type="evidence" value="ECO:0007669"/>
    <property type="project" value="UniProtKB-KW"/>
</dbReference>
<dbReference type="PROSITE" id="PS50878">
    <property type="entry name" value="RT_POL"/>
    <property type="match status" value="1"/>
</dbReference>
<comment type="subcellular location">
    <subcellularLocation>
        <location evidence="13">Nucleus</location>
    </subcellularLocation>
    <subcellularLocation>
        <location evidence="13">Chromosome</location>
        <location evidence="13">Telomere</location>
    </subcellularLocation>
</comment>
<dbReference type="GO" id="GO:0000333">
    <property type="term" value="C:telomerase catalytic core complex"/>
    <property type="evidence" value="ECO:0007669"/>
    <property type="project" value="TreeGrafter"/>
</dbReference>
<keyword evidence="11 13" id="KW-0539">Nucleus</keyword>
<evidence type="ECO:0000259" key="14">
    <source>
        <dbReference type="PROSITE" id="PS50878"/>
    </source>
</evidence>
<evidence type="ECO:0000256" key="2">
    <source>
        <dbReference type="ARBA" id="ARBA00012493"/>
    </source>
</evidence>
<dbReference type="PANTHER" id="PTHR12066:SF0">
    <property type="entry name" value="TELOMERASE REVERSE TRANSCRIPTASE"/>
    <property type="match status" value="1"/>
</dbReference>
<dbReference type="Pfam" id="PF12009">
    <property type="entry name" value="Telomerase_RBD"/>
    <property type="match status" value="1"/>
</dbReference>
<evidence type="ECO:0000256" key="8">
    <source>
        <dbReference type="ARBA" id="ARBA00022842"/>
    </source>
</evidence>
<evidence type="ECO:0000256" key="3">
    <source>
        <dbReference type="ARBA" id="ARBA00016182"/>
    </source>
</evidence>